<dbReference type="EMBL" id="FXUB01000001">
    <property type="protein sequence ID" value="SMP08258.1"/>
    <property type="molecule type" value="Genomic_DNA"/>
</dbReference>
<name>A0ABY1NFJ8_9BACT</name>
<reference evidence="2 3" key="1">
    <citation type="submission" date="2017-05" db="EMBL/GenBank/DDBJ databases">
        <authorList>
            <person name="Varghese N."/>
            <person name="Submissions S."/>
        </authorList>
    </citation>
    <scope>NUCLEOTIDE SEQUENCE [LARGE SCALE GENOMIC DNA]</scope>
    <source>
        <strain evidence="2 3">DSM 15522</strain>
    </source>
</reference>
<evidence type="ECO:0000259" key="1">
    <source>
        <dbReference type="Pfam" id="PF02464"/>
    </source>
</evidence>
<evidence type="ECO:0000313" key="3">
    <source>
        <dbReference type="Proteomes" id="UP001157911"/>
    </source>
</evidence>
<accession>A0ABY1NFJ8</accession>
<dbReference type="RefSeq" id="WP_283400098.1">
    <property type="nucleotide sequence ID" value="NZ_FXUB01000001.1"/>
</dbReference>
<dbReference type="NCBIfam" id="TIGR00199">
    <property type="entry name" value="PncC_domain"/>
    <property type="match status" value="1"/>
</dbReference>
<feature type="domain" description="CinA C-terminal" evidence="1">
    <location>
        <begin position="6"/>
        <end position="160"/>
    </location>
</feature>
<dbReference type="Proteomes" id="UP001157911">
    <property type="component" value="Unassembled WGS sequence"/>
</dbReference>
<comment type="caution">
    <text evidence="2">The sequence shown here is derived from an EMBL/GenBank/DDBJ whole genome shotgun (WGS) entry which is preliminary data.</text>
</comment>
<dbReference type="InterPro" id="IPR036653">
    <property type="entry name" value="CinA-like_C"/>
</dbReference>
<dbReference type="SUPFAM" id="SSF142433">
    <property type="entry name" value="CinA-like"/>
    <property type="match status" value="1"/>
</dbReference>
<organism evidence="2 3">
    <name type="scientific">Desulfurobacterium pacificum</name>
    <dbReference type="NCBI Taxonomy" id="240166"/>
    <lineage>
        <taxon>Bacteria</taxon>
        <taxon>Pseudomonadati</taxon>
        <taxon>Aquificota</taxon>
        <taxon>Aquificia</taxon>
        <taxon>Desulfurobacteriales</taxon>
        <taxon>Desulfurobacteriaceae</taxon>
        <taxon>Desulfurobacterium</taxon>
    </lineage>
</organism>
<keyword evidence="3" id="KW-1185">Reference proteome</keyword>
<proteinExistence type="predicted"/>
<gene>
    <name evidence="2" type="ORF">SAMN06265339_0600</name>
</gene>
<protein>
    <submittedName>
        <fullName evidence="2">Nicotinamide-nucleotide amidase</fullName>
    </submittedName>
</protein>
<sequence>MKPEFELKELLTKAGLKLSTAESCTGGLVAARIVNVPGSSEYFMGGVVAYDNHIKMKVLNVKAETLLKYGAVSEETAREMVLGVKELMNTDCAISTTGIAGPSGGTEEKPVGLTYIGVAVKDRVEVFKFIFKDDDPDEVKRRNHRRRKAAKKALKLLIEILKEEVK</sequence>
<dbReference type="InterPro" id="IPR008136">
    <property type="entry name" value="CinA_C"/>
</dbReference>
<dbReference type="Pfam" id="PF02464">
    <property type="entry name" value="CinA"/>
    <property type="match status" value="1"/>
</dbReference>
<dbReference type="Gene3D" id="3.90.950.20">
    <property type="entry name" value="CinA-like"/>
    <property type="match status" value="1"/>
</dbReference>
<evidence type="ECO:0000313" key="2">
    <source>
        <dbReference type="EMBL" id="SMP08258.1"/>
    </source>
</evidence>